<evidence type="ECO:0000256" key="1">
    <source>
        <dbReference type="SAM" id="MobiDB-lite"/>
    </source>
</evidence>
<sequence>MTNSAALRRHLPTSPFRRAAAPPPPKRFAVGDRVTHDEHGLGRVVAVEGGDGEIAVLVDFGSRKERITAPFPKLFVL</sequence>
<evidence type="ECO:0008006" key="4">
    <source>
        <dbReference type="Google" id="ProtNLM"/>
    </source>
</evidence>
<proteinExistence type="predicted"/>
<dbReference type="EMBL" id="JBHTAJ010000006">
    <property type="protein sequence ID" value="MFC7178788.1"/>
    <property type="molecule type" value="Genomic_DNA"/>
</dbReference>
<evidence type="ECO:0000313" key="3">
    <source>
        <dbReference type="Proteomes" id="UP001596435"/>
    </source>
</evidence>
<reference evidence="3" key="1">
    <citation type="journal article" date="2019" name="Int. J. Syst. Evol. Microbiol.">
        <title>The Global Catalogue of Microorganisms (GCM) 10K type strain sequencing project: providing services to taxonomists for standard genome sequencing and annotation.</title>
        <authorList>
            <consortium name="The Broad Institute Genomics Platform"/>
            <consortium name="The Broad Institute Genome Sequencing Center for Infectious Disease"/>
            <person name="Wu L."/>
            <person name="Ma J."/>
        </authorList>
    </citation>
    <scope>NUCLEOTIDE SEQUENCE [LARGE SCALE GENOMIC DNA]</scope>
    <source>
        <strain evidence="3">CGMCC 1.12859</strain>
    </source>
</reference>
<accession>A0ABW2FNJ2</accession>
<evidence type="ECO:0000313" key="2">
    <source>
        <dbReference type="EMBL" id="MFC7178788.1"/>
    </source>
</evidence>
<protein>
    <recommendedName>
        <fullName evidence="4">ATP-binding protein</fullName>
    </recommendedName>
</protein>
<comment type="caution">
    <text evidence="2">The sequence shown here is derived from an EMBL/GenBank/DDBJ whole genome shotgun (WGS) entry which is preliminary data.</text>
</comment>
<keyword evidence="3" id="KW-1185">Reference proteome</keyword>
<gene>
    <name evidence="2" type="ORF">ACFQMG_04330</name>
</gene>
<organism evidence="2 3">
    <name type="scientific">Kitasatospora paranensis</name>
    <dbReference type="NCBI Taxonomy" id="258053"/>
    <lineage>
        <taxon>Bacteria</taxon>
        <taxon>Bacillati</taxon>
        <taxon>Actinomycetota</taxon>
        <taxon>Actinomycetes</taxon>
        <taxon>Kitasatosporales</taxon>
        <taxon>Streptomycetaceae</taxon>
        <taxon>Kitasatospora</taxon>
    </lineage>
</organism>
<dbReference type="Proteomes" id="UP001596435">
    <property type="component" value="Unassembled WGS sequence"/>
</dbReference>
<name>A0ABW2FNJ2_9ACTN</name>
<dbReference type="RefSeq" id="WP_345709774.1">
    <property type="nucleotide sequence ID" value="NZ_JBHSVH010000002.1"/>
</dbReference>
<feature type="region of interest" description="Disordered" evidence="1">
    <location>
        <begin position="1"/>
        <end position="31"/>
    </location>
</feature>